<sequence length="609" mass="64832">MTSQSIMLLIAFLGVLLVLSYPLGKYIVQVAAGSSDHAPVTGFGWLSTIFSRIEQWLYRCAGIRAKSEMNWKTYALALLIFNTIGALATYGLQRFQLWLPLNPQHFANLSPDSAFNTAVSFISNTNWQGYSGESAMSYLTQMLVLAVQNFFSAATGIAVAFALIRGFSRHSTQSIGNFWTDITRSTVYILLPLAVIFSVFLISQGVIQNFDSYKDATIVQPLTYQQPKVGADGQPVNDAAGKPVLETMNTKVQTLPMGPVASQEAIKMIGTNGGGFFNANSAHPYENPTPLSNFMQMLAIFLIPAALCFTFGFMVGDIRQGWAVLAAMTLIFVVMTSVVMYAEQQSHPGMTAMGIDQAHSLLQSGGNMEGKESRFGISASALFAAVTTAASCGAVNAMHDSFTALGGLVPMALIQMGEVVFGGVGSGLYGMLVFAIMAVFIAGLMIGRTPEYLGKKIQSFEMKMTSIAILATPILVLGGTAIAVMATAGVAGILNPGAHGFSEILYAFSSAANNNGSAFGGLSANTPFYNVMLAIAMWFGRFIIIVTILAMAGSFAAKKRLEPNSGTMPTHGPLFIVLLIGVVVLVGVLNYVPALALGPVVEHLQMFAK</sequence>
<dbReference type="HAMAP" id="MF_00275">
    <property type="entry name" value="KdpA"/>
    <property type="match status" value="1"/>
</dbReference>
<comment type="function">
    <text evidence="9">Part of the high-affinity ATP-driven potassium transport (or Kdp) system, which catalyzes the hydrolysis of ATP coupled with the electrogenic transport of potassium into the cytoplasm. This subunit binds the extracellular potassium ions and delivers the ions to the membrane domain of KdpB through an intramembrane tunnel.</text>
</comment>
<keyword evidence="1 9" id="KW-0813">Transport</keyword>
<proteinExistence type="inferred from homology"/>
<accession>A0A0A1FFQ0</accession>
<evidence type="ECO:0000256" key="2">
    <source>
        <dbReference type="ARBA" id="ARBA00022475"/>
    </source>
</evidence>
<feature type="transmembrane region" description="Helical" evidence="9">
    <location>
        <begin position="467"/>
        <end position="494"/>
    </location>
</feature>
<name>A0A0A1FFQ0_9BURK</name>
<feature type="transmembrane region" description="Helical" evidence="9">
    <location>
        <begin position="322"/>
        <end position="342"/>
    </location>
</feature>
<keyword evidence="2 9" id="KW-1003">Cell membrane</keyword>
<feature type="transmembrane region" description="Helical" evidence="9">
    <location>
        <begin position="142"/>
        <end position="164"/>
    </location>
</feature>
<comment type="subunit">
    <text evidence="9">The system is composed of three essential subunits: KdpA, KdpB and KdpC.</text>
</comment>
<dbReference type="GO" id="GO:0005886">
    <property type="term" value="C:plasma membrane"/>
    <property type="evidence" value="ECO:0007669"/>
    <property type="project" value="UniProtKB-SubCell"/>
</dbReference>
<protein>
    <recommendedName>
        <fullName evidence="9">Potassium-transporting ATPase potassium-binding subunit</fullName>
    </recommendedName>
    <alternativeName>
        <fullName evidence="9">ATP phosphohydrolase [potassium-transporting] A chain</fullName>
    </alternativeName>
    <alternativeName>
        <fullName evidence="9">Potassium-binding and translocating subunit A</fullName>
    </alternativeName>
    <alternativeName>
        <fullName evidence="9">Potassium-translocating ATPase A chain</fullName>
    </alternativeName>
</protein>
<evidence type="ECO:0000256" key="6">
    <source>
        <dbReference type="ARBA" id="ARBA00022989"/>
    </source>
</evidence>
<dbReference type="PANTHER" id="PTHR30607">
    <property type="entry name" value="POTASSIUM-TRANSPORTING ATPASE A CHAIN"/>
    <property type="match status" value="1"/>
</dbReference>
<dbReference type="PIRSF" id="PIRSF001294">
    <property type="entry name" value="K_ATPaseA"/>
    <property type="match status" value="1"/>
</dbReference>
<evidence type="ECO:0000256" key="3">
    <source>
        <dbReference type="ARBA" id="ARBA00022538"/>
    </source>
</evidence>
<evidence type="ECO:0000256" key="4">
    <source>
        <dbReference type="ARBA" id="ARBA00022692"/>
    </source>
</evidence>
<feature type="transmembrane region" description="Helical" evidence="9">
    <location>
        <begin position="427"/>
        <end position="446"/>
    </location>
</feature>
<keyword evidence="4 9" id="KW-0812">Transmembrane</keyword>
<gene>
    <name evidence="9" type="primary">kdpA</name>
    <name evidence="10" type="ORF">LT85_3447</name>
</gene>
<organism evidence="10 11">
    <name type="scientific">Collimonas arenae</name>
    <dbReference type="NCBI Taxonomy" id="279058"/>
    <lineage>
        <taxon>Bacteria</taxon>
        <taxon>Pseudomonadati</taxon>
        <taxon>Pseudomonadota</taxon>
        <taxon>Betaproteobacteria</taxon>
        <taxon>Burkholderiales</taxon>
        <taxon>Oxalobacteraceae</taxon>
        <taxon>Collimonas</taxon>
    </lineage>
</organism>
<dbReference type="AlphaFoldDB" id="A0A0A1FFQ0"/>
<dbReference type="GO" id="GO:0016787">
    <property type="term" value="F:hydrolase activity"/>
    <property type="evidence" value="ECO:0007669"/>
    <property type="project" value="UniProtKB-KW"/>
</dbReference>
<dbReference type="GO" id="GO:0008556">
    <property type="term" value="F:P-type potassium transmembrane transporter activity"/>
    <property type="evidence" value="ECO:0007669"/>
    <property type="project" value="InterPro"/>
</dbReference>
<evidence type="ECO:0000256" key="5">
    <source>
        <dbReference type="ARBA" id="ARBA00022958"/>
    </source>
</evidence>
<feature type="transmembrane region" description="Helical" evidence="9">
    <location>
        <begin position="185"/>
        <end position="207"/>
    </location>
</feature>
<keyword evidence="7 9" id="KW-0406">Ion transport</keyword>
<evidence type="ECO:0000256" key="9">
    <source>
        <dbReference type="HAMAP-Rule" id="MF_00275"/>
    </source>
</evidence>
<keyword evidence="5 9" id="KW-0630">Potassium</keyword>
<dbReference type="KEGG" id="care:LT85_3447"/>
<dbReference type="GO" id="GO:0030955">
    <property type="term" value="F:potassium ion binding"/>
    <property type="evidence" value="ECO:0007669"/>
    <property type="project" value="UniProtKB-UniRule"/>
</dbReference>
<dbReference type="OrthoDB" id="9763796at2"/>
<dbReference type="InterPro" id="IPR004623">
    <property type="entry name" value="KdpA"/>
</dbReference>
<feature type="transmembrane region" description="Helical" evidence="9">
    <location>
        <begin position="528"/>
        <end position="552"/>
    </location>
</feature>
<feature type="transmembrane region" description="Helical" evidence="9">
    <location>
        <begin position="73"/>
        <end position="92"/>
    </location>
</feature>
<dbReference type="EMBL" id="CP009962">
    <property type="protein sequence ID" value="AIY42605.1"/>
    <property type="molecule type" value="Genomic_DNA"/>
</dbReference>
<evidence type="ECO:0000256" key="8">
    <source>
        <dbReference type="ARBA" id="ARBA00023136"/>
    </source>
</evidence>
<dbReference type="STRING" id="279058.LT85_3447"/>
<comment type="similarity">
    <text evidence="9">Belongs to the KdpA family.</text>
</comment>
<feature type="transmembrane region" description="Helical" evidence="9">
    <location>
        <begin position="294"/>
        <end position="315"/>
    </location>
</feature>
<dbReference type="Pfam" id="PF03814">
    <property type="entry name" value="KdpA"/>
    <property type="match status" value="1"/>
</dbReference>
<dbReference type="HOGENOM" id="CLU_018614_3_0_4"/>
<feature type="transmembrane region" description="Helical" evidence="9">
    <location>
        <begin position="402"/>
        <end position="421"/>
    </location>
</feature>
<keyword evidence="8 9" id="KW-0472">Membrane</keyword>
<evidence type="ECO:0000313" key="11">
    <source>
        <dbReference type="Proteomes" id="UP000030302"/>
    </source>
</evidence>
<evidence type="ECO:0000256" key="7">
    <source>
        <dbReference type="ARBA" id="ARBA00023065"/>
    </source>
</evidence>
<dbReference type="Proteomes" id="UP000030302">
    <property type="component" value="Chromosome"/>
</dbReference>
<keyword evidence="10" id="KW-0378">Hydrolase</keyword>
<dbReference type="PANTHER" id="PTHR30607:SF2">
    <property type="entry name" value="POTASSIUM-TRANSPORTING ATPASE POTASSIUM-BINDING SUBUNIT"/>
    <property type="match status" value="1"/>
</dbReference>
<keyword evidence="11" id="KW-1185">Reference proteome</keyword>
<feature type="transmembrane region" description="Helical" evidence="9">
    <location>
        <begin position="573"/>
        <end position="592"/>
    </location>
</feature>
<reference evidence="11" key="1">
    <citation type="journal article" date="2014" name="Soil Biol. Biochem.">
        <title>Structure and function of bacterial communities in ageing soils: Insights from the Mendocino ecological staircase.</title>
        <authorList>
            <person name="Uroz S."/>
            <person name="Tech J.J."/>
            <person name="Sawaya N.A."/>
            <person name="Frey-Klett P."/>
            <person name="Leveau J.H.J."/>
        </authorList>
    </citation>
    <scope>NUCLEOTIDE SEQUENCE [LARGE SCALE GENOMIC DNA]</scope>
    <source>
        <strain evidence="11">Cal35</strain>
    </source>
</reference>
<comment type="subcellular location">
    <subcellularLocation>
        <location evidence="9">Cell membrane</location>
        <topology evidence="9">Multi-pass membrane protein</topology>
    </subcellularLocation>
</comment>
<evidence type="ECO:0000256" key="1">
    <source>
        <dbReference type="ARBA" id="ARBA00022448"/>
    </source>
</evidence>
<evidence type="ECO:0000313" key="10">
    <source>
        <dbReference type="EMBL" id="AIY42605.1"/>
    </source>
</evidence>
<feature type="transmembrane region" description="Helical" evidence="9">
    <location>
        <begin position="375"/>
        <end position="395"/>
    </location>
</feature>
<dbReference type="RefSeq" id="WP_038491103.1">
    <property type="nucleotide sequence ID" value="NZ_CP009962.1"/>
</dbReference>
<keyword evidence="6 9" id="KW-1133">Transmembrane helix</keyword>
<dbReference type="NCBIfam" id="TIGR00680">
    <property type="entry name" value="kdpA"/>
    <property type="match status" value="1"/>
</dbReference>
<keyword evidence="3 9" id="KW-0633">Potassium transport</keyword>